<sequence length="78" mass="8695">MRINKAFGLSTGPSLRLPCPPRLHRRRTRLDRRIAVNVHMSVLSVRDHHSGACVRADQGPNSRHGVVHLSDSLLEVAI</sequence>
<dbReference type="AlphaFoldDB" id="A0A5J5A760"/>
<protein>
    <submittedName>
        <fullName evidence="1">Uncharacterized protein</fullName>
    </submittedName>
</protein>
<accession>A0A5J5A760</accession>
<evidence type="ECO:0000313" key="2">
    <source>
        <dbReference type="Proteomes" id="UP000325577"/>
    </source>
</evidence>
<keyword evidence="2" id="KW-1185">Reference proteome</keyword>
<dbReference type="EMBL" id="CM018046">
    <property type="protein sequence ID" value="KAA8526310.1"/>
    <property type="molecule type" value="Genomic_DNA"/>
</dbReference>
<reference evidence="1 2" key="1">
    <citation type="submission" date="2019-09" db="EMBL/GenBank/DDBJ databases">
        <title>A chromosome-level genome assembly of the Chinese tupelo Nyssa sinensis.</title>
        <authorList>
            <person name="Yang X."/>
            <person name="Kang M."/>
            <person name="Yang Y."/>
            <person name="Xiong H."/>
            <person name="Wang M."/>
            <person name="Zhang Z."/>
            <person name="Wang Z."/>
            <person name="Wu H."/>
            <person name="Ma T."/>
            <person name="Liu J."/>
            <person name="Xi Z."/>
        </authorList>
    </citation>
    <scope>NUCLEOTIDE SEQUENCE [LARGE SCALE GENOMIC DNA]</scope>
    <source>
        <strain evidence="1">J267</strain>
        <tissue evidence="1">Leaf</tissue>
    </source>
</reference>
<proteinExistence type="predicted"/>
<gene>
    <name evidence="1" type="ORF">F0562_008487</name>
</gene>
<organism evidence="1 2">
    <name type="scientific">Nyssa sinensis</name>
    <dbReference type="NCBI Taxonomy" id="561372"/>
    <lineage>
        <taxon>Eukaryota</taxon>
        <taxon>Viridiplantae</taxon>
        <taxon>Streptophyta</taxon>
        <taxon>Embryophyta</taxon>
        <taxon>Tracheophyta</taxon>
        <taxon>Spermatophyta</taxon>
        <taxon>Magnoliopsida</taxon>
        <taxon>eudicotyledons</taxon>
        <taxon>Gunneridae</taxon>
        <taxon>Pentapetalae</taxon>
        <taxon>asterids</taxon>
        <taxon>Cornales</taxon>
        <taxon>Nyssaceae</taxon>
        <taxon>Nyssa</taxon>
    </lineage>
</organism>
<name>A0A5J5A760_9ASTE</name>
<dbReference type="OrthoDB" id="1745237at2759"/>
<evidence type="ECO:0000313" key="1">
    <source>
        <dbReference type="EMBL" id="KAA8526310.1"/>
    </source>
</evidence>
<dbReference type="Proteomes" id="UP000325577">
    <property type="component" value="Linkage Group LG3"/>
</dbReference>